<proteinExistence type="predicted"/>
<gene>
    <name evidence="1" type="ORF">JDN41_14250</name>
</gene>
<keyword evidence="2" id="KW-1185">Reference proteome</keyword>
<dbReference type="Pfam" id="PF12616">
    <property type="entry name" value="DUF3775"/>
    <property type="match status" value="1"/>
</dbReference>
<dbReference type="Proteomes" id="UP000623250">
    <property type="component" value="Unassembled WGS sequence"/>
</dbReference>
<evidence type="ECO:0000313" key="1">
    <source>
        <dbReference type="EMBL" id="MBJ7544712.1"/>
    </source>
</evidence>
<protein>
    <submittedName>
        <fullName evidence="1">DUF3775 domain-containing protein</fullName>
    </submittedName>
</protein>
<name>A0A8I1GCU1_9HYPH</name>
<sequence>MLEVTTDKVAHVILRARELDVKTAAWDDDADSDDATSDAILEDRPDDATRQELREFLDSLNEDEQASLIALAWIGRGTYAPGELDEAIATAKAEHGNNPVDYLFGLPLLPDYLEDALDQLGFSVEEAEEGIVRRT</sequence>
<dbReference type="EMBL" id="JAEMUK010000080">
    <property type="protein sequence ID" value="MBJ7544712.1"/>
    <property type="molecule type" value="Genomic_DNA"/>
</dbReference>
<dbReference type="InterPro" id="IPR022254">
    <property type="entry name" value="DUF3775"/>
</dbReference>
<accession>A0A8I1GCU1</accession>
<comment type="caution">
    <text evidence="1">The sequence shown here is derived from an EMBL/GenBank/DDBJ whole genome shotgun (WGS) entry which is preliminary data.</text>
</comment>
<evidence type="ECO:0000313" key="2">
    <source>
        <dbReference type="Proteomes" id="UP000623250"/>
    </source>
</evidence>
<organism evidence="1 2">
    <name type="scientific">Rhodomicrobium udaipurense</name>
    <dbReference type="NCBI Taxonomy" id="1202716"/>
    <lineage>
        <taxon>Bacteria</taxon>
        <taxon>Pseudomonadati</taxon>
        <taxon>Pseudomonadota</taxon>
        <taxon>Alphaproteobacteria</taxon>
        <taxon>Hyphomicrobiales</taxon>
        <taxon>Hyphomicrobiaceae</taxon>
        <taxon>Rhodomicrobium</taxon>
    </lineage>
</organism>
<reference evidence="1 2" key="1">
    <citation type="submission" date="2020-12" db="EMBL/GenBank/DDBJ databases">
        <title>Revised draft genomes of Rhodomicrobium vannielii ATCC 17100 and Rhodomicrobium udaipurense JA643.</title>
        <authorList>
            <person name="Conners E.M."/>
            <person name="Davenport E.J."/>
            <person name="Bose A."/>
        </authorList>
    </citation>
    <scope>NUCLEOTIDE SEQUENCE [LARGE SCALE GENOMIC DNA]</scope>
    <source>
        <strain evidence="1 2">JA643</strain>
    </source>
</reference>
<dbReference type="RefSeq" id="WP_037242136.1">
    <property type="nucleotide sequence ID" value="NZ_JAEMUK010000080.1"/>
</dbReference>
<dbReference type="AlphaFoldDB" id="A0A8I1GCU1"/>